<dbReference type="Pfam" id="PF00378">
    <property type="entry name" value="ECH_1"/>
    <property type="match status" value="1"/>
</dbReference>
<dbReference type="AlphaFoldDB" id="A0A7S3PFB0"/>
<organism evidence="1">
    <name type="scientific">Aplanochytrium stocchinoi</name>
    <dbReference type="NCBI Taxonomy" id="215587"/>
    <lineage>
        <taxon>Eukaryota</taxon>
        <taxon>Sar</taxon>
        <taxon>Stramenopiles</taxon>
        <taxon>Bigyra</taxon>
        <taxon>Labyrinthulomycetes</taxon>
        <taxon>Thraustochytrida</taxon>
        <taxon>Thraustochytriidae</taxon>
        <taxon>Aplanochytrium</taxon>
    </lineage>
</organism>
<dbReference type="CDD" id="cd06558">
    <property type="entry name" value="crotonase-like"/>
    <property type="match status" value="1"/>
</dbReference>
<dbReference type="PANTHER" id="PTHR11941">
    <property type="entry name" value="ENOYL-COA HYDRATASE-RELATED"/>
    <property type="match status" value="1"/>
</dbReference>
<evidence type="ECO:0000313" key="1">
    <source>
        <dbReference type="EMBL" id="CAE0431355.1"/>
    </source>
</evidence>
<gene>
    <name evidence="1" type="ORF">ASTO00021_LOCUS1692</name>
</gene>
<dbReference type="GO" id="GO:0005777">
    <property type="term" value="C:peroxisome"/>
    <property type="evidence" value="ECO:0007669"/>
    <property type="project" value="TreeGrafter"/>
</dbReference>
<dbReference type="GO" id="GO:0006635">
    <property type="term" value="P:fatty acid beta-oxidation"/>
    <property type="evidence" value="ECO:0007669"/>
    <property type="project" value="TreeGrafter"/>
</dbReference>
<dbReference type="InterPro" id="IPR001753">
    <property type="entry name" value="Enoyl-CoA_hydra/iso"/>
</dbReference>
<dbReference type="GO" id="GO:0004165">
    <property type="term" value="F:delta(3)-delta(2)-enoyl-CoA isomerase activity"/>
    <property type="evidence" value="ECO:0007669"/>
    <property type="project" value="TreeGrafter"/>
</dbReference>
<protein>
    <submittedName>
        <fullName evidence="1">Uncharacterized protein</fullName>
    </submittedName>
</protein>
<accession>A0A7S3PFB0</accession>
<proteinExistence type="predicted"/>
<dbReference type="SUPFAM" id="SSF52096">
    <property type="entry name" value="ClpP/crotonase"/>
    <property type="match status" value="1"/>
</dbReference>
<dbReference type="Gene3D" id="3.90.226.10">
    <property type="entry name" value="2-enoyl-CoA Hydratase, Chain A, domain 1"/>
    <property type="match status" value="1"/>
</dbReference>
<sequence length="304" mass="34062">METTGAKIIPSGTTQDLVHLGRTDTGVFVLSFVGNPKVNPENRWTADFTIAVHKAFDAVEEALANDKKGTPASLMAISESPKFFSNGIDPTYITNPPKDVDLVYWNMLAMPAFCRAILLPIPTICAINGHAFGGGFMFACSFDYRIQTSDRGYIAANEIQIGIRTPGPEFTLFRHAMSLDMFQQSMLTGRRWKASEALQGGFVQEIVPLDHLLSCAMKKANELSKLGVKRNVMKYYKTQLKGYVAQEILVFTFEGHKEHKSKTPLPPGLQKHVDELVHGRNPFANTWGKRYQDVEYFRNVIHKM</sequence>
<reference evidence="1" key="1">
    <citation type="submission" date="2021-01" db="EMBL/GenBank/DDBJ databases">
        <authorList>
            <person name="Corre E."/>
            <person name="Pelletier E."/>
            <person name="Niang G."/>
            <person name="Scheremetjew M."/>
            <person name="Finn R."/>
            <person name="Kale V."/>
            <person name="Holt S."/>
            <person name="Cochrane G."/>
            <person name="Meng A."/>
            <person name="Brown T."/>
            <person name="Cohen L."/>
        </authorList>
    </citation>
    <scope>NUCLEOTIDE SEQUENCE</scope>
    <source>
        <strain evidence="1">GSBS06</strain>
    </source>
</reference>
<name>A0A7S3PFB0_9STRA</name>
<dbReference type="PANTHER" id="PTHR11941:SF75">
    <property type="entry name" value="ENOYL-COA HYDRATASE_ISOMERASE FAMILY PROTEIN"/>
    <property type="match status" value="1"/>
</dbReference>
<dbReference type="InterPro" id="IPR029045">
    <property type="entry name" value="ClpP/crotonase-like_dom_sf"/>
</dbReference>
<dbReference type="EMBL" id="HBIN01002549">
    <property type="protein sequence ID" value="CAE0431355.1"/>
    <property type="molecule type" value="Transcribed_RNA"/>
</dbReference>